<dbReference type="GO" id="GO:0005524">
    <property type="term" value="F:ATP binding"/>
    <property type="evidence" value="ECO:0007669"/>
    <property type="project" value="UniProtKB-UniRule"/>
</dbReference>
<dbReference type="PROSITE" id="PS50081">
    <property type="entry name" value="ZF_DAG_PE_2"/>
    <property type="match status" value="1"/>
</dbReference>
<dbReference type="SMART" id="SM00109">
    <property type="entry name" value="C1"/>
    <property type="match status" value="1"/>
</dbReference>
<evidence type="ECO:0000313" key="8">
    <source>
        <dbReference type="WBParaSite" id="SMUV_0000583101-mRNA-1"/>
    </source>
</evidence>
<feature type="compositionally biased region" description="Low complexity" evidence="4">
    <location>
        <begin position="475"/>
        <end position="490"/>
    </location>
</feature>
<keyword evidence="7" id="KW-1185">Reference proteome</keyword>
<keyword evidence="3" id="KW-0547">Nucleotide-binding</keyword>
<dbReference type="Gene3D" id="3.30.200.20">
    <property type="entry name" value="Phosphorylase Kinase, domain 1"/>
    <property type="match status" value="1"/>
</dbReference>
<feature type="compositionally biased region" description="Polar residues" evidence="4">
    <location>
        <begin position="317"/>
        <end position="327"/>
    </location>
</feature>
<feature type="compositionally biased region" description="Polar residues" evidence="4">
    <location>
        <begin position="199"/>
        <end position="209"/>
    </location>
</feature>
<dbReference type="InterPro" id="IPR000719">
    <property type="entry name" value="Prot_kinase_dom"/>
</dbReference>
<feature type="binding site" evidence="3">
    <location>
        <position position="643"/>
    </location>
    <ligand>
        <name>ATP</name>
        <dbReference type="ChEBI" id="CHEBI:30616"/>
    </ligand>
</feature>
<dbReference type="PANTHER" id="PTHR44329:SF253">
    <property type="entry name" value="KINASE SUPPRESSOR OF RAS 2"/>
    <property type="match status" value="1"/>
</dbReference>
<dbReference type="Gene3D" id="1.10.150.50">
    <property type="entry name" value="Transcription Factor, Ets-1"/>
    <property type="match status" value="1"/>
</dbReference>
<feature type="region of interest" description="Disordered" evidence="4">
    <location>
        <begin position="305"/>
        <end position="327"/>
    </location>
</feature>
<keyword evidence="2" id="KW-0862">Zinc</keyword>
<dbReference type="SUPFAM" id="SSF56112">
    <property type="entry name" value="Protein kinase-like (PK-like)"/>
    <property type="match status" value="1"/>
</dbReference>
<dbReference type="Gene3D" id="1.10.510.10">
    <property type="entry name" value="Transferase(Phosphotransferase) domain 1"/>
    <property type="match status" value="1"/>
</dbReference>
<sequence length="903" mass="101935">MPHNAFPSLFLTSSGTDPRADWNEEVEKNLTVISRTGKKLVAERFFGRKGPGIDLALMSFEAELIRCVSRVYILNLLHHGSQFPPLPQWLTYVNLSPSEMHALLERIHTIQELTALNDKQIVDLCESLSFNMENKRRLRKSSYSLKRYILRWQSDGIEPVRVFSDKDLAWLSFDYSNPNRERSNVSECGMEVFDQQDSCASDSATGSNASQSSLSTCTPPPSPGIILTTPSSVVKCLKPKSSPYIKEVFSSVNKNEQHQPVMGDHLCYLAHSPEEQSVSRPQAHCFRSPTSLECSRNDGCRLNRSLSQDSSRHKNLHSASTSGNSSAGRISVVGYRAHIEGQFGNILSPQFRTSSSRPAVDQSITMPRSPGAARASHSIPHKWKRRIAFFGNESCRVCNHPLRTLGDYEKCSSCKTKVHTSCKSKLGDTCGLTVDLLKEAFSQMFTKDYEEDNWKQQSAAKQGFLTTSCRFPCDSPENSSSSPGSSTPSTPAYPLNQHGIKKTGTFAFSDEVHKKITEPVSEFPDIVIENDQCETSQRLLSSQGSDSTVRGDCGTSSEGTLLTEFCDTTRASSGEIPDDKEDLIRNHVLFRNRWSNGTIRIPNNWADVTIAPGQVEIKERSLLGHGRFGDVLKGNYFGDVAVKMLNMNHVDEPNRVEAFKQEVASYKNTRHVNIILFMGCCLEKNSLFIVTNLCKGPTLHVLLHERYQQFDFGQVVHFGIQICQGVSYLHTKGILHKDLRTKNIFIERNNRVVISDFGLFTMKRLREPDHNKYLRIPEKWLTYLAPELIRNIADDLRELPFSERSDMYSFGTVWYELMTYQFPFSNLSNDIIIYRVGKGCTGGLMNVKAAREVKEILMHCWAFIPSSRPSFLELQSMIERLPKKRLTRSPSYPVSRSHDSMFI</sequence>
<evidence type="ECO:0000256" key="1">
    <source>
        <dbReference type="ARBA" id="ARBA00022723"/>
    </source>
</evidence>
<keyword evidence="3" id="KW-0067">ATP-binding</keyword>
<protein>
    <submittedName>
        <fullName evidence="8">Protein kinase domain-containing protein</fullName>
    </submittedName>
</protein>
<proteinExistence type="predicted"/>
<evidence type="ECO:0000256" key="2">
    <source>
        <dbReference type="ARBA" id="ARBA00022833"/>
    </source>
</evidence>
<dbReference type="PANTHER" id="PTHR44329">
    <property type="entry name" value="SERINE/THREONINE-PROTEIN KINASE TNNI3K-RELATED"/>
    <property type="match status" value="1"/>
</dbReference>
<dbReference type="PROSITE" id="PS50011">
    <property type="entry name" value="PROTEIN_KINASE_DOM"/>
    <property type="match status" value="1"/>
</dbReference>
<dbReference type="GO" id="GO:0004674">
    <property type="term" value="F:protein serine/threonine kinase activity"/>
    <property type="evidence" value="ECO:0007669"/>
    <property type="project" value="TreeGrafter"/>
</dbReference>
<dbReference type="PROSITE" id="PS00107">
    <property type="entry name" value="PROTEIN_KINASE_ATP"/>
    <property type="match status" value="1"/>
</dbReference>
<reference evidence="8" key="1">
    <citation type="submission" date="2017-02" db="UniProtKB">
        <authorList>
            <consortium name="WormBaseParasite"/>
        </authorList>
    </citation>
    <scope>IDENTIFICATION</scope>
</reference>
<feature type="region of interest" description="Disordered" evidence="4">
    <location>
        <begin position="475"/>
        <end position="496"/>
    </location>
</feature>
<dbReference type="GO" id="GO:0046872">
    <property type="term" value="F:metal ion binding"/>
    <property type="evidence" value="ECO:0007669"/>
    <property type="project" value="UniProtKB-KW"/>
</dbReference>
<evidence type="ECO:0000256" key="4">
    <source>
        <dbReference type="SAM" id="MobiDB-lite"/>
    </source>
</evidence>
<dbReference type="InterPro" id="IPR011009">
    <property type="entry name" value="Kinase-like_dom_sf"/>
</dbReference>
<accession>A0A0N5AML9</accession>
<dbReference type="InterPro" id="IPR017441">
    <property type="entry name" value="Protein_kinase_ATP_BS"/>
</dbReference>
<dbReference type="Gene3D" id="3.30.60.20">
    <property type="match status" value="1"/>
</dbReference>
<feature type="domain" description="Phorbol-ester/DAG-type" evidence="6">
    <location>
        <begin position="380"/>
        <end position="430"/>
    </location>
</feature>
<keyword evidence="1" id="KW-0479">Metal-binding</keyword>
<dbReference type="Pfam" id="PF07714">
    <property type="entry name" value="PK_Tyr_Ser-Thr"/>
    <property type="match status" value="1"/>
</dbReference>
<dbReference type="InterPro" id="IPR002219">
    <property type="entry name" value="PKC_DAG/PE"/>
</dbReference>
<evidence type="ECO:0000256" key="3">
    <source>
        <dbReference type="PROSITE-ProRule" id="PRU10141"/>
    </source>
</evidence>
<dbReference type="STRING" id="451379.A0A0N5AML9"/>
<dbReference type="SUPFAM" id="SSF57889">
    <property type="entry name" value="Cysteine-rich domain"/>
    <property type="match status" value="1"/>
</dbReference>
<dbReference type="AlphaFoldDB" id="A0A0N5AML9"/>
<name>A0A0N5AML9_9BILA</name>
<feature type="domain" description="Protein kinase" evidence="5">
    <location>
        <begin position="617"/>
        <end position="881"/>
    </location>
</feature>
<dbReference type="PROSITE" id="PS00479">
    <property type="entry name" value="ZF_DAG_PE_1"/>
    <property type="match status" value="1"/>
</dbReference>
<dbReference type="PROSITE" id="PS00109">
    <property type="entry name" value="PROTEIN_KINASE_TYR"/>
    <property type="match status" value="1"/>
</dbReference>
<evidence type="ECO:0000259" key="5">
    <source>
        <dbReference type="PROSITE" id="PS50011"/>
    </source>
</evidence>
<evidence type="ECO:0000259" key="6">
    <source>
        <dbReference type="PROSITE" id="PS50081"/>
    </source>
</evidence>
<organism evidence="7 8">
    <name type="scientific">Syphacia muris</name>
    <dbReference type="NCBI Taxonomy" id="451379"/>
    <lineage>
        <taxon>Eukaryota</taxon>
        <taxon>Metazoa</taxon>
        <taxon>Ecdysozoa</taxon>
        <taxon>Nematoda</taxon>
        <taxon>Chromadorea</taxon>
        <taxon>Rhabditida</taxon>
        <taxon>Spirurina</taxon>
        <taxon>Oxyuridomorpha</taxon>
        <taxon>Oxyuroidea</taxon>
        <taxon>Oxyuridae</taxon>
        <taxon>Syphacia</taxon>
    </lineage>
</organism>
<evidence type="ECO:0000313" key="7">
    <source>
        <dbReference type="Proteomes" id="UP000046393"/>
    </source>
</evidence>
<feature type="region of interest" description="Disordered" evidence="4">
    <location>
        <begin position="199"/>
        <end position="221"/>
    </location>
</feature>
<dbReference type="Proteomes" id="UP000046393">
    <property type="component" value="Unplaced"/>
</dbReference>
<dbReference type="InterPro" id="IPR001245">
    <property type="entry name" value="Ser-Thr/Tyr_kinase_cat_dom"/>
</dbReference>
<dbReference type="InterPro" id="IPR008266">
    <property type="entry name" value="Tyr_kinase_AS"/>
</dbReference>
<dbReference type="InterPro" id="IPR046349">
    <property type="entry name" value="C1-like_sf"/>
</dbReference>
<dbReference type="InterPro" id="IPR051681">
    <property type="entry name" value="Ser/Thr_Kinases-Pseudokinases"/>
</dbReference>
<dbReference type="WBParaSite" id="SMUV_0000583101-mRNA-1">
    <property type="protein sequence ID" value="SMUV_0000583101-mRNA-1"/>
    <property type="gene ID" value="SMUV_0000583101"/>
</dbReference>
<dbReference type="InterPro" id="IPR013761">
    <property type="entry name" value="SAM/pointed_sf"/>
</dbReference>